<accession>A0ABY3RY55</accession>
<keyword evidence="2" id="KW-1133">Transmembrane helix</keyword>
<dbReference type="Proteomes" id="UP001199642">
    <property type="component" value="Chromosome"/>
</dbReference>
<keyword evidence="2" id="KW-0472">Membrane</keyword>
<proteinExistence type="predicted"/>
<feature type="transmembrane region" description="Helical" evidence="2">
    <location>
        <begin position="35"/>
        <end position="57"/>
    </location>
</feature>
<evidence type="ECO:0000313" key="3">
    <source>
        <dbReference type="EMBL" id="UGS27980.1"/>
    </source>
</evidence>
<keyword evidence="2" id="KW-0812">Transmembrane</keyword>
<dbReference type="EMBL" id="CP082781">
    <property type="protein sequence ID" value="UGS27980.1"/>
    <property type="molecule type" value="Genomic_DNA"/>
</dbReference>
<dbReference type="Pfam" id="PF11209">
    <property type="entry name" value="LmeA"/>
    <property type="match status" value="1"/>
</dbReference>
<protein>
    <submittedName>
        <fullName evidence="3">DUF2993 domain-containing protein</fullName>
    </submittedName>
</protein>
<organism evidence="3 4">
    <name type="scientific">Microbacterium resistens</name>
    <dbReference type="NCBI Taxonomy" id="156977"/>
    <lineage>
        <taxon>Bacteria</taxon>
        <taxon>Bacillati</taxon>
        <taxon>Actinomycetota</taxon>
        <taxon>Actinomycetes</taxon>
        <taxon>Micrococcales</taxon>
        <taxon>Microbacteriaceae</taxon>
        <taxon>Microbacterium</taxon>
    </lineage>
</organism>
<evidence type="ECO:0000256" key="1">
    <source>
        <dbReference type="SAM" id="MobiDB-lite"/>
    </source>
</evidence>
<keyword evidence="4" id="KW-1185">Reference proteome</keyword>
<evidence type="ECO:0000256" key="2">
    <source>
        <dbReference type="SAM" id="Phobius"/>
    </source>
</evidence>
<sequence>MGDTEPYPRDLGTQHATVPLPRDGSAPGTRARRRWPWIVAAAVVVLAALVVVAEFVARAVVADVARTQVITALHLPEDQQIDVATDGIVLAQLLAGRLDALHLSSDDVAVGPFAGAVTAEARGFPLHGGPMTGATGTIRVTAEQLGDLVGSATDLPVDEIALEGANVTAKGALSLFGQSLPIALTLKPDAVEGDIALTAVSASVAGVTLDAAQLAGRFGGLADGLTAPQRICIADQIPAGLHLVSLAVTDGQLVAGLRADGAITSDASLQRNGTCPSR</sequence>
<dbReference type="RefSeq" id="WP_231821197.1">
    <property type="nucleotide sequence ID" value="NZ_CP082781.1"/>
</dbReference>
<evidence type="ECO:0000313" key="4">
    <source>
        <dbReference type="Proteomes" id="UP001199642"/>
    </source>
</evidence>
<name>A0ABY3RY55_9MICO</name>
<reference evidence="3 4" key="1">
    <citation type="submission" date="2023-01" db="EMBL/GenBank/DDBJ databases">
        <title>Characterization of estradiol degrading bacteria Microbacterium sp. MZT7 and reveal degrading genes through genome analysis.</title>
        <authorList>
            <person name="Hao P."/>
            <person name="Gao Y."/>
        </authorList>
    </citation>
    <scope>NUCLEOTIDE SEQUENCE [LARGE SCALE GENOMIC DNA]</scope>
    <source>
        <strain evidence="3 4">MZT7</strain>
    </source>
</reference>
<feature type="region of interest" description="Disordered" evidence="1">
    <location>
        <begin position="1"/>
        <end position="29"/>
    </location>
</feature>
<dbReference type="InterPro" id="IPR021373">
    <property type="entry name" value="DUF2993"/>
</dbReference>
<gene>
    <name evidence="3" type="ORF">K8F61_07405</name>
</gene>